<evidence type="ECO:0000313" key="1">
    <source>
        <dbReference type="EMBL" id="GAA4196656.1"/>
    </source>
</evidence>
<dbReference type="InterPro" id="IPR014710">
    <property type="entry name" value="RmlC-like_jellyroll"/>
</dbReference>
<dbReference type="EMBL" id="BAABBY010000001">
    <property type="protein sequence ID" value="GAA4196656.1"/>
    <property type="molecule type" value="Genomic_DNA"/>
</dbReference>
<evidence type="ECO:0000313" key="2">
    <source>
        <dbReference type="Proteomes" id="UP001501772"/>
    </source>
</evidence>
<keyword evidence="2" id="KW-1185">Reference proteome</keyword>
<proteinExistence type="predicted"/>
<dbReference type="Gene3D" id="2.60.120.10">
    <property type="entry name" value="Jelly Rolls"/>
    <property type="match status" value="1"/>
</dbReference>
<dbReference type="SUPFAM" id="SSF51206">
    <property type="entry name" value="cAMP-binding domain-like"/>
    <property type="match status" value="1"/>
</dbReference>
<dbReference type="RefSeq" id="WP_344848737.1">
    <property type="nucleotide sequence ID" value="NZ_BAABBY010000001.1"/>
</dbReference>
<organism evidence="1 2">
    <name type="scientific">Pedobacter jeongneungensis</name>
    <dbReference type="NCBI Taxonomy" id="947309"/>
    <lineage>
        <taxon>Bacteria</taxon>
        <taxon>Pseudomonadati</taxon>
        <taxon>Bacteroidota</taxon>
        <taxon>Sphingobacteriia</taxon>
        <taxon>Sphingobacteriales</taxon>
        <taxon>Sphingobacteriaceae</taxon>
        <taxon>Pedobacter</taxon>
    </lineage>
</organism>
<gene>
    <name evidence="1" type="ORF">GCM10022289_02760</name>
</gene>
<evidence type="ECO:0008006" key="3">
    <source>
        <dbReference type="Google" id="ProtNLM"/>
    </source>
</evidence>
<accession>A0ABP8B2S5</accession>
<sequence>MELGYTKYFLKVFLSLLDRKKDRAAIRFLYRHTTFRNIDQGETLFEPNNQAANGKIIYVAEGLVNGYVTDENQEQANIWLGSAGSTYICDDFSYTSHTFNVLAIERSTLFIIDHCEFEEGCAWYPVLDSLFHFYFLYHAITDVNNRNILFRLQNIENRTCLFRRIYPDLYNRIPPDLLISYLDPDSTLRSEQNLQLDSLYGESLLNNQSPQRFTESYLD</sequence>
<protein>
    <recommendedName>
        <fullName evidence="3">Cyclic nucleotide-binding domain-containing protein</fullName>
    </recommendedName>
</protein>
<dbReference type="Proteomes" id="UP001501772">
    <property type="component" value="Unassembled WGS sequence"/>
</dbReference>
<comment type="caution">
    <text evidence="1">The sequence shown here is derived from an EMBL/GenBank/DDBJ whole genome shotgun (WGS) entry which is preliminary data.</text>
</comment>
<dbReference type="InterPro" id="IPR018490">
    <property type="entry name" value="cNMP-bd_dom_sf"/>
</dbReference>
<reference evidence="2" key="1">
    <citation type="journal article" date="2019" name="Int. J. Syst. Evol. Microbiol.">
        <title>The Global Catalogue of Microorganisms (GCM) 10K type strain sequencing project: providing services to taxonomists for standard genome sequencing and annotation.</title>
        <authorList>
            <consortium name="The Broad Institute Genomics Platform"/>
            <consortium name="The Broad Institute Genome Sequencing Center for Infectious Disease"/>
            <person name="Wu L."/>
            <person name="Ma J."/>
        </authorList>
    </citation>
    <scope>NUCLEOTIDE SEQUENCE [LARGE SCALE GENOMIC DNA]</scope>
    <source>
        <strain evidence="2">JCM 17626</strain>
    </source>
</reference>
<name>A0ABP8B2S5_9SPHI</name>